<reference evidence="2" key="1">
    <citation type="submission" date="2023-06" db="EMBL/GenBank/DDBJ databases">
        <title>MT1 and MT2 Draft Genomes of Novel Species.</title>
        <authorList>
            <person name="Venkateswaran K."/>
        </authorList>
    </citation>
    <scope>NUCLEOTIDE SEQUENCE</scope>
    <source>
        <strain evidence="2">IIF3SC-B10</strain>
    </source>
</reference>
<accession>A0ABT8K453</accession>
<sequence length="62" mass="6794">MADDGFVTARPPGGGKKRRVPLHYLEEPFNYKLPPKTRGRATPASTTTVTEPARPENAEEVS</sequence>
<feature type="compositionally biased region" description="Basic and acidic residues" evidence="1">
    <location>
        <begin position="53"/>
        <end position="62"/>
    </location>
</feature>
<feature type="region of interest" description="Disordered" evidence="1">
    <location>
        <begin position="1"/>
        <end position="62"/>
    </location>
</feature>
<evidence type="ECO:0000313" key="2">
    <source>
        <dbReference type="EMBL" id="MDN4611952.1"/>
    </source>
</evidence>
<evidence type="ECO:0000256" key="1">
    <source>
        <dbReference type="SAM" id="MobiDB-lite"/>
    </source>
</evidence>
<dbReference type="EMBL" id="JAROCG010000001">
    <property type="protein sequence ID" value="MDN4611952.1"/>
    <property type="molecule type" value="Genomic_DNA"/>
</dbReference>
<dbReference type="Proteomes" id="UP001174209">
    <property type="component" value="Unassembled WGS sequence"/>
</dbReference>
<organism evidence="2 3">
    <name type="scientific">Arthrobacter burdickii</name>
    <dbReference type="NCBI Taxonomy" id="3035920"/>
    <lineage>
        <taxon>Bacteria</taxon>
        <taxon>Bacillati</taxon>
        <taxon>Actinomycetota</taxon>
        <taxon>Actinomycetes</taxon>
        <taxon>Micrococcales</taxon>
        <taxon>Micrococcaceae</taxon>
        <taxon>Arthrobacter</taxon>
    </lineage>
</organism>
<dbReference type="RefSeq" id="WP_301228299.1">
    <property type="nucleotide sequence ID" value="NZ_JAROCG010000001.1"/>
</dbReference>
<keyword evidence="3" id="KW-1185">Reference proteome</keyword>
<gene>
    <name evidence="2" type="ORF">P5G52_13870</name>
</gene>
<proteinExistence type="predicted"/>
<evidence type="ECO:0000313" key="3">
    <source>
        <dbReference type="Proteomes" id="UP001174209"/>
    </source>
</evidence>
<comment type="caution">
    <text evidence="2">The sequence shown here is derived from an EMBL/GenBank/DDBJ whole genome shotgun (WGS) entry which is preliminary data.</text>
</comment>
<protein>
    <submittedName>
        <fullName evidence="2">Uncharacterized protein</fullName>
    </submittedName>
</protein>
<name>A0ABT8K453_9MICC</name>